<feature type="transmembrane region" description="Helical" evidence="1">
    <location>
        <begin position="24"/>
        <end position="50"/>
    </location>
</feature>
<name>A0A1I6M7S9_9EURY</name>
<protein>
    <recommendedName>
        <fullName evidence="4">Yip1 domain-containing protein</fullName>
    </recommendedName>
</protein>
<keyword evidence="1" id="KW-0472">Membrane</keyword>
<keyword evidence="3" id="KW-1185">Reference proteome</keyword>
<dbReference type="Proteomes" id="UP000199062">
    <property type="component" value="Unassembled WGS sequence"/>
</dbReference>
<proteinExistence type="predicted"/>
<feature type="transmembrane region" description="Helical" evidence="1">
    <location>
        <begin position="114"/>
        <end position="136"/>
    </location>
</feature>
<dbReference type="EMBL" id="FOZK01000005">
    <property type="protein sequence ID" value="SFS11721.1"/>
    <property type="molecule type" value="Genomic_DNA"/>
</dbReference>
<dbReference type="InterPro" id="IPR055896">
    <property type="entry name" value="DUF7473"/>
</dbReference>
<dbReference type="AlphaFoldDB" id="A0A1I6M7S9"/>
<dbReference type="Pfam" id="PF24285">
    <property type="entry name" value="DUF7473"/>
    <property type="match status" value="1"/>
</dbReference>
<dbReference type="RefSeq" id="WP_089818921.1">
    <property type="nucleotide sequence ID" value="NZ_FOZK01000005.1"/>
</dbReference>
<evidence type="ECO:0008006" key="4">
    <source>
        <dbReference type="Google" id="ProtNLM"/>
    </source>
</evidence>
<evidence type="ECO:0000313" key="2">
    <source>
        <dbReference type="EMBL" id="SFS11721.1"/>
    </source>
</evidence>
<organism evidence="2 3">
    <name type="scientific">Halomicrobium zhouii</name>
    <dbReference type="NCBI Taxonomy" id="767519"/>
    <lineage>
        <taxon>Archaea</taxon>
        <taxon>Methanobacteriati</taxon>
        <taxon>Methanobacteriota</taxon>
        <taxon>Stenosarchaea group</taxon>
        <taxon>Halobacteria</taxon>
        <taxon>Halobacteriales</taxon>
        <taxon>Haloarculaceae</taxon>
        <taxon>Halomicrobium</taxon>
    </lineage>
</organism>
<accession>A0A1I6M7S9</accession>
<keyword evidence="1" id="KW-0812">Transmembrane</keyword>
<gene>
    <name evidence="2" type="ORF">SAMN05216559_3931</name>
</gene>
<sequence length="139" mass="14191">MLALTSGVAPLLQSQPDPTGGGLLAVVGTVLLGWLFYAVTLHLAATFFVGDVPTQPAAAAGVVPAVVSLLLGRYGLGEQTLVSPGVDFVVALVAILVADALAINYAYDLPWKATAALTALHFAFASVLIVALNNIFGFV</sequence>
<evidence type="ECO:0000256" key="1">
    <source>
        <dbReference type="SAM" id="Phobius"/>
    </source>
</evidence>
<keyword evidence="1" id="KW-1133">Transmembrane helix</keyword>
<feature type="transmembrane region" description="Helical" evidence="1">
    <location>
        <begin position="57"/>
        <end position="76"/>
    </location>
</feature>
<evidence type="ECO:0000313" key="3">
    <source>
        <dbReference type="Proteomes" id="UP000199062"/>
    </source>
</evidence>
<feature type="transmembrane region" description="Helical" evidence="1">
    <location>
        <begin position="88"/>
        <end position="107"/>
    </location>
</feature>
<reference evidence="2 3" key="1">
    <citation type="submission" date="2016-10" db="EMBL/GenBank/DDBJ databases">
        <authorList>
            <person name="de Groot N.N."/>
        </authorList>
    </citation>
    <scope>NUCLEOTIDE SEQUENCE [LARGE SCALE GENOMIC DNA]</scope>
    <source>
        <strain evidence="2 3">CGMCC 1.10457</strain>
    </source>
</reference>